<keyword evidence="7" id="KW-1185">Reference proteome</keyword>
<dbReference type="Gene3D" id="3.30.70.20">
    <property type="match status" value="2"/>
</dbReference>
<keyword evidence="2" id="KW-0479">Metal-binding</keyword>
<evidence type="ECO:0000256" key="2">
    <source>
        <dbReference type="ARBA" id="ARBA00022723"/>
    </source>
</evidence>
<feature type="domain" description="4Fe-4S ferredoxin-type" evidence="5">
    <location>
        <begin position="8"/>
        <end position="37"/>
    </location>
</feature>
<dbReference type="AlphaFoldDB" id="A0A4Q7YPB8"/>
<dbReference type="InterPro" id="IPR017900">
    <property type="entry name" value="4Fe4S_Fe_S_CS"/>
</dbReference>
<proteinExistence type="predicted"/>
<dbReference type="GO" id="GO:0046872">
    <property type="term" value="F:metal ion binding"/>
    <property type="evidence" value="ECO:0007669"/>
    <property type="project" value="UniProtKB-KW"/>
</dbReference>
<evidence type="ECO:0000256" key="3">
    <source>
        <dbReference type="ARBA" id="ARBA00023004"/>
    </source>
</evidence>
<dbReference type="PROSITE" id="PS51379">
    <property type="entry name" value="4FE4S_FER_2"/>
    <property type="match status" value="2"/>
</dbReference>
<gene>
    <name evidence="6" type="ORF">EV700_2648</name>
</gene>
<dbReference type="InterPro" id="IPR050157">
    <property type="entry name" value="PSI_iron-sulfur_center"/>
</dbReference>
<comment type="caution">
    <text evidence="6">The sequence shown here is derived from an EMBL/GenBank/DDBJ whole genome shotgun (WGS) entry which is preliminary data.</text>
</comment>
<keyword evidence="1" id="KW-0004">4Fe-4S</keyword>
<dbReference type="RefSeq" id="WP_130414517.1">
    <property type="nucleotide sequence ID" value="NZ_SHKX01000013.1"/>
</dbReference>
<dbReference type="OrthoDB" id="9810688at2"/>
<dbReference type="SUPFAM" id="SSF54862">
    <property type="entry name" value="4Fe-4S ferredoxins"/>
    <property type="match status" value="1"/>
</dbReference>
<protein>
    <submittedName>
        <fullName evidence="6">4Fe-4S dicluster protein</fullName>
    </submittedName>
</protein>
<dbReference type="InterPro" id="IPR017896">
    <property type="entry name" value="4Fe4S_Fe-S-bd"/>
</dbReference>
<dbReference type="Pfam" id="PF12838">
    <property type="entry name" value="Fer4_7"/>
    <property type="match status" value="1"/>
</dbReference>
<evidence type="ECO:0000313" key="7">
    <source>
        <dbReference type="Proteomes" id="UP000292423"/>
    </source>
</evidence>
<evidence type="ECO:0000256" key="1">
    <source>
        <dbReference type="ARBA" id="ARBA00022485"/>
    </source>
</evidence>
<sequence length="75" mass="8099">MTTPKPVALPEIDPDQCTGCGRCVAACPPHVLWLEAERPNGWGKKRAVLHDEEGCTGCAKCYAVCPFDAIRMVKG</sequence>
<dbReference type="GO" id="GO:0051539">
    <property type="term" value="F:4 iron, 4 sulfur cluster binding"/>
    <property type="evidence" value="ECO:0007669"/>
    <property type="project" value="UniProtKB-KW"/>
</dbReference>
<dbReference type="PANTHER" id="PTHR24960:SF79">
    <property type="entry name" value="PHOTOSYSTEM I IRON-SULFUR CENTER"/>
    <property type="match status" value="1"/>
</dbReference>
<dbReference type="PANTHER" id="PTHR24960">
    <property type="entry name" value="PHOTOSYSTEM I IRON-SULFUR CENTER-RELATED"/>
    <property type="match status" value="1"/>
</dbReference>
<dbReference type="EMBL" id="SHKX01000013">
    <property type="protein sequence ID" value="RZU38713.1"/>
    <property type="molecule type" value="Genomic_DNA"/>
</dbReference>
<evidence type="ECO:0000313" key="6">
    <source>
        <dbReference type="EMBL" id="RZU38713.1"/>
    </source>
</evidence>
<organism evidence="6 7">
    <name type="scientific">Fluviicoccus keumensis</name>
    <dbReference type="NCBI Taxonomy" id="1435465"/>
    <lineage>
        <taxon>Bacteria</taxon>
        <taxon>Pseudomonadati</taxon>
        <taxon>Pseudomonadota</taxon>
        <taxon>Gammaproteobacteria</taxon>
        <taxon>Moraxellales</taxon>
        <taxon>Moraxellaceae</taxon>
        <taxon>Fluviicoccus</taxon>
    </lineage>
</organism>
<keyword evidence="4" id="KW-0411">Iron-sulfur</keyword>
<dbReference type="Proteomes" id="UP000292423">
    <property type="component" value="Unassembled WGS sequence"/>
</dbReference>
<keyword evidence="3" id="KW-0408">Iron</keyword>
<reference evidence="6 7" key="1">
    <citation type="submission" date="2019-02" db="EMBL/GenBank/DDBJ databases">
        <title>Genomic Encyclopedia of Type Strains, Phase IV (KMG-IV): sequencing the most valuable type-strain genomes for metagenomic binning, comparative biology and taxonomic classification.</title>
        <authorList>
            <person name="Goeker M."/>
        </authorList>
    </citation>
    <scope>NUCLEOTIDE SEQUENCE [LARGE SCALE GENOMIC DNA]</scope>
    <source>
        <strain evidence="6 7">DSM 105135</strain>
    </source>
</reference>
<name>A0A4Q7YPB8_9GAMM</name>
<accession>A0A4Q7YPB8</accession>
<evidence type="ECO:0000256" key="4">
    <source>
        <dbReference type="ARBA" id="ARBA00023014"/>
    </source>
</evidence>
<feature type="domain" description="4Fe-4S ferredoxin-type" evidence="5">
    <location>
        <begin position="46"/>
        <end position="75"/>
    </location>
</feature>
<dbReference type="PROSITE" id="PS00198">
    <property type="entry name" value="4FE4S_FER_1"/>
    <property type="match status" value="1"/>
</dbReference>
<evidence type="ECO:0000259" key="5">
    <source>
        <dbReference type="PROSITE" id="PS51379"/>
    </source>
</evidence>